<name>A0ABS5PZD7_9PSED</name>
<sequence>MPAIVDAVVAQVLRLEVSLHHARARLAAGTDGEALHDLRIGLRRLRSLLKPLRGRDSVSALERAAAAVGQLTTPVRDLEVLVGELRRRGLHEAAERREARLATRYGEILHSSELAQLFACLDSWPADWRRAERGGELRRLARLLDRRLDKQRGRLLDALANLQHDPHRIRLLVKRNRYAADAYPHHSPLSRRARAALKTVQSALGDWHDRYQWCLRASREADLQPLRQPWQAQAVAALQQAEDRMLVLAGELLRTPRRHASSPRRL</sequence>
<gene>
    <name evidence="2" type="ORF">I0D00_07875</name>
</gene>
<evidence type="ECO:0000313" key="2">
    <source>
        <dbReference type="EMBL" id="MBS7661866.1"/>
    </source>
</evidence>
<keyword evidence="3" id="KW-1185">Reference proteome</keyword>
<dbReference type="PANTHER" id="PTHR39339:SF1">
    <property type="entry name" value="CHAD DOMAIN-CONTAINING PROTEIN"/>
    <property type="match status" value="1"/>
</dbReference>
<organism evidence="2 3">
    <name type="scientific">Pseudomonas lalucatii</name>
    <dbReference type="NCBI Taxonomy" id="1424203"/>
    <lineage>
        <taxon>Bacteria</taxon>
        <taxon>Pseudomonadati</taxon>
        <taxon>Pseudomonadota</taxon>
        <taxon>Gammaproteobacteria</taxon>
        <taxon>Pseudomonadales</taxon>
        <taxon>Pseudomonadaceae</taxon>
        <taxon>Pseudomonas</taxon>
    </lineage>
</organism>
<feature type="domain" description="CHAD" evidence="1">
    <location>
        <begin position="1"/>
        <end position="264"/>
    </location>
</feature>
<accession>A0ABS5PZD7</accession>
<dbReference type="SMART" id="SM00880">
    <property type="entry name" value="CHAD"/>
    <property type="match status" value="1"/>
</dbReference>
<dbReference type="PROSITE" id="PS51708">
    <property type="entry name" value="CHAD"/>
    <property type="match status" value="1"/>
</dbReference>
<proteinExistence type="predicted"/>
<dbReference type="RefSeq" id="WP_213639179.1">
    <property type="nucleotide sequence ID" value="NZ_JADPMV010000001.1"/>
</dbReference>
<dbReference type="InterPro" id="IPR038186">
    <property type="entry name" value="CHAD_dom_sf"/>
</dbReference>
<reference evidence="2 3" key="1">
    <citation type="journal article" date="2021" name="Syst. Appl. Microbiol.">
        <title>Pseudomonas lalucatii sp. nov. isolated from Vallgornera, a karstic cave in Mallorca, Western Mediterranean.</title>
        <authorList>
            <person name="Busquets A."/>
            <person name="Mulet M."/>
            <person name="Gomila M."/>
            <person name="Garcia-Valdes E."/>
        </authorList>
    </citation>
    <scope>NUCLEOTIDE SEQUENCE [LARGE SCALE GENOMIC DNA]</scope>
    <source>
        <strain evidence="2 3">R1b54</strain>
    </source>
</reference>
<dbReference type="Gene3D" id="1.40.20.10">
    <property type="entry name" value="CHAD domain"/>
    <property type="match status" value="1"/>
</dbReference>
<evidence type="ECO:0000259" key="1">
    <source>
        <dbReference type="PROSITE" id="PS51708"/>
    </source>
</evidence>
<dbReference type="PANTHER" id="PTHR39339">
    <property type="entry name" value="SLR1444 PROTEIN"/>
    <property type="match status" value="1"/>
</dbReference>
<dbReference type="Proteomes" id="UP001196601">
    <property type="component" value="Unassembled WGS sequence"/>
</dbReference>
<evidence type="ECO:0000313" key="3">
    <source>
        <dbReference type="Proteomes" id="UP001196601"/>
    </source>
</evidence>
<dbReference type="Pfam" id="PF05235">
    <property type="entry name" value="CHAD"/>
    <property type="match status" value="1"/>
</dbReference>
<comment type="caution">
    <text evidence="2">The sequence shown here is derived from an EMBL/GenBank/DDBJ whole genome shotgun (WGS) entry which is preliminary data.</text>
</comment>
<protein>
    <submittedName>
        <fullName evidence="2">CHAD domain-containing protein</fullName>
    </submittedName>
</protein>
<dbReference type="InterPro" id="IPR007899">
    <property type="entry name" value="CHAD_dom"/>
</dbReference>
<dbReference type="EMBL" id="JADPMV010000001">
    <property type="protein sequence ID" value="MBS7661866.1"/>
    <property type="molecule type" value="Genomic_DNA"/>
</dbReference>